<feature type="transmembrane region" description="Helical" evidence="1">
    <location>
        <begin position="28"/>
        <end position="49"/>
    </location>
</feature>
<evidence type="ECO:0000256" key="1">
    <source>
        <dbReference type="SAM" id="Phobius"/>
    </source>
</evidence>
<sequence>MNWQYLLSGGLALYIVETAGSNHSDVAVAIVAFLVCLIPDIIYGLLSLARHEYKPAKHFFN</sequence>
<dbReference type="Proteomes" id="UP000077734">
    <property type="component" value="Unassembled WGS sequence"/>
</dbReference>
<keyword evidence="1" id="KW-0812">Transmembrane</keyword>
<dbReference type="AlphaFoldDB" id="A0AA91I4X0"/>
<organism evidence="2 3">
    <name type="scientific">Methylomonas koyamae</name>
    <dbReference type="NCBI Taxonomy" id="702114"/>
    <lineage>
        <taxon>Bacteria</taxon>
        <taxon>Pseudomonadati</taxon>
        <taxon>Pseudomonadota</taxon>
        <taxon>Gammaproteobacteria</taxon>
        <taxon>Methylococcales</taxon>
        <taxon>Methylococcaceae</taxon>
        <taxon>Methylomonas</taxon>
    </lineage>
</organism>
<name>A0AA91I4X0_9GAMM</name>
<protein>
    <submittedName>
        <fullName evidence="2">Uncharacterized protein</fullName>
    </submittedName>
</protein>
<reference evidence="2 3" key="1">
    <citation type="submission" date="2016-03" db="EMBL/GenBank/DDBJ databases">
        <authorList>
            <person name="Heylen K."/>
            <person name="De Vos P."/>
            <person name="Vekeman B."/>
        </authorList>
    </citation>
    <scope>NUCLEOTIDE SEQUENCE [LARGE SCALE GENOMIC DNA]</scope>
    <source>
        <strain evidence="2 3">R-49807</strain>
    </source>
</reference>
<keyword evidence="1" id="KW-0472">Membrane</keyword>
<accession>A0AA91I4X0</accession>
<keyword evidence="3" id="KW-1185">Reference proteome</keyword>
<evidence type="ECO:0000313" key="3">
    <source>
        <dbReference type="Proteomes" id="UP000077734"/>
    </source>
</evidence>
<comment type="caution">
    <text evidence="2">The sequence shown here is derived from an EMBL/GenBank/DDBJ whole genome shotgun (WGS) entry which is preliminary data.</text>
</comment>
<proteinExistence type="predicted"/>
<dbReference type="EMBL" id="LUUL01000083">
    <property type="protein sequence ID" value="OAI25130.1"/>
    <property type="molecule type" value="Genomic_DNA"/>
</dbReference>
<evidence type="ECO:0000313" key="2">
    <source>
        <dbReference type="EMBL" id="OAI25130.1"/>
    </source>
</evidence>
<gene>
    <name evidence="2" type="ORF">A1356_14195</name>
</gene>
<dbReference type="RefSeq" id="WP_054761739.1">
    <property type="nucleotide sequence ID" value="NZ_AP019778.1"/>
</dbReference>
<keyword evidence="1" id="KW-1133">Transmembrane helix</keyword>